<evidence type="ECO:0000313" key="1">
    <source>
        <dbReference type="EMBL" id="PHN00801.1"/>
    </source>
</evidence>
<name>A0A2D0MX04_FLAN2</name>
<proteinExistence type="predicted"/>
<sequence length="98" mass="11570">MKVSRRTDINTAPLFDIRFINDKLEGQYDNIYFILTTLEDEPTDAWEDQGDSFLLIQLPKEKIKDASIDYKEAIISNLPKLSWLQSEELVAYIEERWN</sequence>
<dbReference type="RefSeq" id="WP_099155795.1">
    <property type="nucleotide sequence ID" value="NZ_PDUD01000074.1"/>
</dbReference>
<keyword evidence="2" id="KW-1185">Reference proteome</keyword>
<evidence type="ECO:0000313" key="2">
    <source>
        <dbReference type="Proteomes" id="UP000223913"/>
    </source>
</evidence>
<dbReference type="AlphaFoldDB" id="A0A2D0MX04"/>
<comment type="caution">
    <text evidence="1">The sequence shown here is derived from an EMBL/GenBank/DDBJ whole genome shotgun (WGS) entry which is preliminary data.</text>
</comment>
<protein>
    <submittedName>
        <fullName evidence="1">Uncharacterized protein</fullName>
    </submittedName>
</protein>
<dbReference type="EMBL" id="PDUD01000074">
    <property type="protein sequence ID" value="PHN00801.1"/>
    <property type="molecule type" value="Genomic_DNA"/>
</dbReference>
<reference evidence="1 2" key="1">
    <citation type="submission" date="2017-10" db="EMBL/GenBank/DDBJ databases">
        <title>The draft genome sequence of Lewinella nigricans NBRC 102662.</title>
        <authorList>
            <person name="Wang K."/>
        </authorList>
    </citation>
    <scope>NUCLEOTIDE SEQUENCE [LARGE SCALE GENOMIC DNA]</scope>
    <source>
        <strain evidence="1 2">NBRC 102662</strain>
    </source>
</reference>
<organism evidence="1 2">
    <name type="scientific">Flavilitoribacter nigricans (strain ATCC 23147 / DSM 23189 / NBRC 102662 / NCIMB 1420 / SS-2)</name>
    <name type="common">Lewinella nigricans</name>
    <dbReference type="NCBI Taxonomy" id="1122177"/>
    <lineage>
        <taxon>Bacteria</taxon>
        <taxon>Pseudomonadati</taxon>
        <taxon>Bacteroidota</taxon>
        <taxon>Saprospiria</taxon>
        <taxon>Saprospirales</taxon>
        <taxon>Lewinellaceae</taxon>
        <taxon>Flavilitoribacter</taxon>
    </lineage>
</organism>
<gene>
    <name evidence="1" type="ORF">CRP01_40380</name>
</gene>
<accession>A0A2D0MX04</accession>
<dbReference type="Proteomes" id="UP000223913">
    <property type="component" value="Unassembled WGS sequence"/>
</dbReference>